<dbReference type="Pfam" id="PF04749">
    <property type="entry name" value="PLAC8"/>
    <property type="match status" value="1"/>
</dbReference>
<name>F0ZRK2_DICPU</name>
<dbReference type="GeneID" id="10504408"/>
<reference evidence="2" key="1">
    <citation type="journal article" date="2011" name="Genome Biol.">
        <title>Comparative genomics of the social amoebae Dictyostelium discoideum and Dictyostelium purpureum.</title>
        <authorList>
            <consortium name="US DOE Joint Genome Institute (JGI-PGF)"/>
            <person name="Sucgang R."/>
            <person name="Kuo A."/>
            <person name="Tian X."/>
            <person name="Salerno W."/>
            <person name="Parikh A."/>
            <person name="Feasley C.L."/>
            <person name="Dalin E."/>
            <person name="Tu H."/>
            <person name="Huang E."/>
            <person name="Barry K."/>
            <person name="Lindquist E."/>
            <person name="Shapiro H."/>
            <person name="Bruce D."/>
            <person name="Schmutz J."/>
            <person name="Salamov A."/>
            <person name="Fey P."/>
            <person name="Gaudet P."/>
            <person name="Anjard C."/>
            <person name="Babu M.M."/>
            <person name="Basu S."/>
            <person name="Bushmanova Y."/>
            <person name="van der Wel H."/>
            <person name="Katoh-Kurasawa M."/>
            <person name="Dinh C."/>
            <person name="Coutinho P.M."/>
            <person name="Saito T."/>
            <person name="Elias M."/>
            <person name="Schaap P."/>
            <person name="Kay R.R."/>
            <person name="Henrissat B."/>
            <person name="Eichinger L."/>
            <person name="Rivero F."/>
            <person name="Putnam N.H."/>
            <person name="West C.M."/>
            <person name="Loomis W.F."/>
            <person name="Chisholm R.L."/>
            <person name="Shaulsky G."/>
            <person name="Strassmann J.E."/>
            <person name="Queller D.C."/>
            <person name="Kuspa A."/>
            <person name="Grigoriev I.V."/>
        </authorList>
    </citation>
    <scope>NUCLEOTIDE SEQUENCE [LARGE SCALE GENOMIC DNA]</scope>
    <source>
        <strain evidence="2">QSDP1</strain>
    </source>
</reference>
<evidence type="ECO:0000313" key="1">
    <source>
        <dbReference type="EMBL" id="EGC33434.1"/>
    </source>
</evidence>
<dbReference type="KEGG" id="dpp:DICPUDRAFT_98560"/>
<accession>F0ZRK2</accession>
<gene>
    <name evidence="1" type="ORF">DICPUDRAFT_98560</name>
</gene>
<dbReference type="RefSeq" id="XP_003290053.1">
    <property type="nucleotide sequence ID" value="XM_003290005.1"/>
</dbReference>
<dbReference type="NCBIfam" id="TIGR01571">
    <property type="entry name" value="A_thal_Cys_rich"/>
    <property type="match status" value="1"/>
</dbReference>
<dbReference type="VEuPathDB" id="AmoebaDB:DICPUDRAFT_98560"/>
<dbReference type="EMBL" id="GL871142">
    <property type="protein sequence ID" value="EGC33434.1"/>
    <property type="molecule type" value="Genomic_DNA"/>
</dbReference>
<dbReference type="Proteomes" id="UP000001064">
    <property type="component" value="Unassembled WGS sequence"/>
</dbReference>
<evidence type="ECO:0000313" key="2">
    <source>
        <dbReference type="Proteomes" id="UP000001064"/>
    </source>
</evidence>
<sequence>MSDDWKSGLFGCLGEDQMLTPTCCASFLFPQAQLLYNMRTLSGHQLGPEDFLLTCCCFPCMQFIKRREIQTKYEFKNKDKNLPMDILVACCCQQCGVQQQSIELAPSCPTTHRRNDLNKIIEIENILKLSDEITKIANKNIKVYTDINSNRKSNGNINSNGSSGNCIKTRGKDFKKVNKYGKNILKGFKRIDKFNYYHSKVSKCKLYYKISNLIQKNKKLKMQKI</sequence>
<keyword evidence="2" id="KW-1185">Reference proteome</keyword>
<dbReference type="AlphaFoldDB" id="F0ZRK2"/>
<dbReference type="InterPro" id="IPR006461">
    <property type="entry name" value="PLAC_motif_containing"/>
</dbReference>
<dbReference type="InParanoid" id="F0ZRK2"/>
<protein>
    <submittedName>
        <fullName evidence="1">Uncharacterized protein</fullName>
    </submittedName>
</protein>
<dbReference type="OrthoDB" id="1045822at2759"/>
<organism evidence="1 2">
    <name type="scientific">Dictyostelium purpureum</name>
    <name type="common">Slime mold</name>
    <dbReference type="NCBI Taxonomy" id="5786"/>
    <lineage>
        <taxon>Eukaryota</taxon>
        <taxon>Amoebozoa</taxon>
        <taxon>Evosea</taxon>
        <taxon>Eumycetozoa</taxon>
        <taxon>Dictyostelia</taxon>
        <taxon>Dictyosteliales</taxon>
        <taxon>Dictyosteliaceae</taxon>
        <taxon>Dictyostelium</taxon>
    </lineage>
</organism>
<proteinExistence type="predicted"/>